<dbReference type="Proteomes" id="UP001233999">
    <property type="component" value="Unassembled WGS sequence"/>
</dbReference>
<sequence length="133" mass="15210">SQTFSVIKRQVRRLDRIYSPNQYSTSKAGGHSISRKHISLSIQLQIQQTHKEYDDFNRSATVRDYRTSIAGYSSMSLRNYLDTNELKKKSQASTVRIENRSSLSSDNPPDIKCRSSRKSRSLNLLLPQGCPKT</sequence>
<evidence type="ECO:0000256" key="1">
    <source>
        <dbReference type="SAM" id="MobiDB-lite"/>
    </source>
</evidence>
<reference evidence="2" key="1">
    <citation type="journal article" date="2023" name="IScience">
        <title>Live-bearing cockroach genome reveals convergent evolutionary mechanisms linked to viviparity in insects and beyond.</title>
        <authorList>
            <person name="Fouks B."/>
            <person name="Harrison M.C."/>
            <person name="Mikhailova A.A."/>
            <person name="Marchal E."/>
            <person name="English S."/>
            <person name="Carruthers M."/>
            <person name="Jennings E.C."/>
            <person name="Chiamaka E.L."/>
            <person name="Frigard R.A."/>
            <person name="Pippel M."/>
            <person name="Attardo G.M."/>
            <person name="Benoit J.B."/>
            <person name="Bornberg-Bauer E."/>
            <person name="Tobe S.S."/>
        </authorList>
    </citation>
    <scope>NUCLEOTIDE SEQUENCE</scope>
    <source>
        <strain evidence="2">Stay&amp;Tobe</strain>
    </source>
</reference>
<feature type="compositionally biased region" description="Polar residues" evidence="1">
    <location>
        <begin position="91"/>
        <end position="107"/>
    </location>
</feature>
<protein>
    <submittedName>
        <fullName evidence="2">Uncharacterized protein</fullName>
    </submittedName>
</protein>
<reference evidence="2" key="2">
    <citation type="submission" date="2023-05" db="EMBL/GenBank/DDBJ databases">
        <authorList>
            <person name="Fouks B."/>
        </authorList>
    </citation>
    <scope>NUCLEOTIDE SEQUENCE</scope>
    <source>
        <strain evidence="2">Stay&amp;Tobe</strain>
        <tissue evidence="2">Testes</tissue>
    </source>
</reference>
<comment type="caution">
    <text evidence="2">The sequence shown here is derived from an EMBL/GenBank/DDBJ whole genome shotgun (WGS) entry which is preliminary data.</text>
</comment>
<evidence type="ECO:0000313" key="2">
    <source>
        <dbReference type="EMBL" id="KAJ9583850.1"/>
    </source>
</evidence>
<gene>
    <name evidence="2" type="ORF">L9F63_021810</name>
</gene>
<evidence type="ECO:0000313" key="3">
    <source>
        <dbReference type="Proteomes" id="UP001233999"/>
    </source>
</evidence>
<proteinExistence type="predicted"/>
<keyword evidence="3" id="KW-1185">Reference proteome</keyword>
<accession>A0AAD7ZNB1</accession>
<name>A0AAD7ZNB1_DIPPU</name>
<organism evidence="2 3">
    <name type="scientific">Diploptera punctata</name>
    <name type="common">Pacific beetle cockroach</name>
    <dbReference type="NCBI Taxonomy" id="6984"/>
    <lineage>
        <taxon>Eukaryota</taxon>
        <taxon>Metazoa</taxon>
        <taxon>Ecdysozoa</taxon>
        <taxon>Arthropoda</taxon>
        <taxon>Hexapoda</taxon>
        <taxon>Insecta</taxon>
        <taxon>Pterygota</taxon>
        <taxon>Neoptera</taxon>
        <taxon>Polyneoptera</taxon>
        <taxon>Dictyoptera</taxon>
        <taxon>Blattodea</taxon>
        <taxon>Blaberoidea</taxon>
        <taxon>Blaberidae</taxon>
        <taxon>Diplopterinae</taxon>
        <taxon>Diploptera</taxon>
    </lineage>
</organism>
<dbReference type="EMBL" id="JASPKZ010007519">
    <property type="protein sequence ID" value="KAJ9583850.1"/>
    <property type="molecule type" value="Genomic_DNA"/>
</dbReference>
<feature type="non-terminal residue" evidence="2">
    <location>
        <position position="133"/>
    </location>
</feature>
<dbReference type="AlphaFoldDB" id="A0AAD7ZNB1"/>
<feature type="non-terminal residue" evidence="2">
    <location>
        <position position="1"/>
    </location>
</feature>
<feature type="region of interest" description="Disordered" evidence="1">
    <location>
        <begin position="88"/>
        <end position="117"/>
    </location>
</feature>